<reference evidence="1 2" key="1">
    <citation type="journal article" date="2022" name="Plant J.">
        <title>Chromosome-level genome of Camellia lanceoleosa provides a valuable resource for understanding genome evolution and self-incompatibility.</title>
        <authorList>
            <person name="Gong W."/>
            <person name="Xiao S."/>
            <person name="Wang L."/>
            <person name="Liao Z."/>
            <person name="Chang Y."/>
            <person name="Mo W."/>
            <person name="Hu G."/>
            <person name="Li W."/>
            <person name="Zhao G."/>
            <person name="Zhu H."/>
            <person name="Hu X."/>
            <person name="Ji K."/>
            <person name="Xiang X."/>
            <person name="Song Q."/>
            <person name="Yuan D."/>
            <person name="Jin S."/>
            <person name="Zhang L."/>
        </authorList>
    </citation>
    <scope>NUCLEOTIDE SEQUENCE [LARGE SCALE GENOMIC DNA]</scope>
    <source>
        <strain evidence="1">SQ_2022a</strain>
    </source>
</reference>
<evidence type="ECO:0000313" key="2">
    <source>
        <dbReference type="Proteomes" id="UP001060215"/>
    </source>
</evidence>
<dbReference type="Proteomes" id="UP001060215">
    <property type="component" value="Chromosome 1"/>
</dbReference>
<proteinExistence type="predicted"/>
<gene>
    <name evidence="1" type="ORF">LOK49_LG01G01569</name>
</gene>
<protein>
    <submittedName>
        <fullName evidence="1">Uncharacterized protein</fullName>
    </submittedName>
</protein>
<accession>A0ACC0IZ95</accession>
<dbReference type="EMBL" id="CM045758">
    <property type="protein sequence ID" value="KAI8029286.1"/>
    <property type="molecule type" value="Genomic_DNA"/>
</dbReference>
<keyword evidence="2" id="KW-1185">Reference proteome</keyword>
<sequence>MASIDSLVVGARTCRPMRFSHGGRHGRTSP</sequence>
<evidence type="ECO:0000313" key="1">
    <source>
        <dbReference type="EMBL" id="KAI8029286.1"/>
    </source>
</evidence>
<organism evidence="1 2">
    <name type="scientific">Camellia lanceoleosa</name>
    <dbReference type="NCBI Taxonomy" id="1840588"/>
    <lineage>
        <taxon>Eukaryota</taxon>
        <taxon>Viridiplantae</taxon>
        <taxon>Streptophyta</taxon>
        <taxon>Embryophyta</taxon>
        <taxon>Tracheophyta</taxon>
        <taxon>Spermatophyta</taxon>
        <taxon>Magnoliopsida</taxon>
        <taxon>eudicotyledons</taxon>
        <taxon>Gunneridae</taxon>
        <taxon>Pentapetalae</taxon>
        <taxon>asterids</taxon>
        <taxon>Ericales</taxon>
        <taxon>Theaceae</taxon>
        <taxon>Camellia</taxon>
    </lineage>
</organism>
<comment type="caution">
    <text evidence="1">The sequence shown here is derived from an EMBL/GenBank/DDBJ whole genome shotgun (WGS) entry which is preliminary data.</text>
</comment>
<name>A0ACC0IZ95_9ERIC</name>